<accession>A0A6U9XE57</accession>
<feature type="compositionally biased region" description="Polar residues" evidence="1">
    <location>
        <begin position="71"/>
        <end position="80"/>
    </location>
</feature>
<feature type="region of interest" description="Disordered" evidence="1">
    <location>
        <begin position="387"/>
        <end position="409"/>
    </location>
</feature>
<organism evidence="3">
    <name type="scientific">Pseudo-nitzschia australis</name>
    <dbReference type="NCBI Taxonomy" id="44445"/>
    <lineage>
        <taxon>Eukaryota</taxon>
        <taxon>Sar</taxon>
        <taxon>Stramenopiles</taxon>
        <taxon>Ochrophyta</taxon>
        <taxon>Bacillariophyta</taxon>
        <taxon>Bacillariophyceae</taxon>
        <taxon>Bacillariophycidae</taxon>
        <taxon>Bacillariales</taxon>
        <taxon>Bacillariaceae</taxon>
        <taxon>Pseudo-nitzschia</taxon>
    </lineage>
</organism>
<dbReference type="EMBL" id="HBIX01008485">
    <property type="protein sequence ID" value="CAE0713778.1"/>
    <property type="molecule type" value="Transcribed_RNA"/>
</dbReference>
<feature type="region of interest" description="Disordered" evidence="1">
    <location>
        <begin position="52"/>
        <end position="80"/>
    </location>
</feature>
<feature type="region of interest" description="Disordered" evidence="1">
    <location>
        <begin position="301"/>
        <end position="346"/>
    </location>
</feature>
<dbReference type="EMBL" id="HBIX01008484">
    <property type="protein sequence ID" value="CAE0713777.1"/>
    <property type="molecule type" value="Transcribed_RNA"/>
</dbReference>
<name>A0A6U9XE57_9STRA</name>
<proteinExistence type="predicted"/>
<feature type="compositionally biased region" description="Low complexity" evidence="1">
    <location>
        <begin position="397"/>
        <end position="409"/>
    </location>
</feature>
<sequence>MPSLSSSSLLLQSSIIGHQKQQQERRRQNRGRRLCNSKAQLLRLNALYDQDNSNYSDSDKHNDDYDHPLGRSSSTASSSFVENDDANDYAIIGEHVDDGDSDDDHYSYNSNSFLLEARASLRDLDEWQHFRETDDVGYSSSCDASCNSSNYANDDDDVFDVSFGVDAANAVNDSFCSESSSRLNCSNGSGASYTSSNHLNNSATTKRRSRQPSCHPESTSSWLKEMKDEDFQQRKRIAEAIAAASQQATINLPGSGGYTRDTTHTATVRTKTKASTSVKKYKPESVLKKSIKLFHKENLGIDRGCNSSMDKQQRKEGRKSSVGSFLRSFHGPSTSKSTSTSTSISTSASTLTSISTTISACPPTKQKQQVDSFKEKRFDDNHVAICKKNNRSESRQPPAADTDAAPSAATVRNDKDLQLRRAVFGTARVLTMDGIVESFACPTSTTANAAAKAMSGQESMDAQIHAQIHMNSKLNPRGCCDYDSTPTTSNAPLTWV</sequence>
<feature type="region of interest" description="Disordered" evidence="1">
    <location>
        <begin position="187"/>
        <end position="226"/>
    </location>
</feature>
<evidence type="ECO:0000256" key="1">
    <source>
        <dbReference type="SAM" id="MobiDB-lite"/>
    </source>
</evidence>
<reference evidence="3" key="1">
    <citation type="submission" date="2021-01" db="EMBL/GenBank/DDBJ databases">
        <authorList>
            <person name="Corre E."/>
            <person name="Pelletier E."/>
            <person name="Niang G."/>
            <person name="Scheremetjew M."/>
            <person name="Finn R."/>
            <person name="Kale V."/>
            <person name="Holt S."/>
            <person name="Cochrane G."/>
            <person name="Meng A."/>
            <person name="Brown T."/>
            <person name="Cohen L."/>
        </authorList>
    </citation>
    <scope>NUCLEOTIDE SEQUENCE</scope>
    <source>
        <strain evidence="3">10249 10 AB</strain>
    </source>
</reference>
<dbReference type="AlphaFoldDB" id="A0A6U9XE57"/>
<feature type="region of interest" description="Disordered" evidence="1">
    <location>
        <begin position="1"/>
        <end position="33"/>
    </location>
</feature>
<protein>
    <submittedName>
        <fullName evidence="3">Uncharacterized protein</fullName>
    </submittedName>
</protein>
<evidence type="ECO:0000313" key="2">
    <source>
        <dbReference type="EMBL" id="CAE0713777.1"/>
    </source>
</evidence>
<feature type="compositionally biased region" description="Basic and acidic residues" evidence="1">
    <location>
        <begin position="57"/>
        <end position="69"/>
    </location>
</feature>
<evidence type="ECO:0000313" key="3">
    <source>
        <dbReference type="EMBL" id="CAE0713778.1"/>
    </source>
</evidence>
<feature type="compositionally biased region" description="Polar residues" evidence="1">
    <location>
        <begin position="187"/>
        <end position="204"/>
    </location>
</feature>
<feature type="region of interest" description="Disordered" evidence="1">
    <location>
        <begin position="248"/>
        <end position="276"/>
    </location>
</feature>
<feature type="compositionally biased region" description="Low complexity" evidence="1">
    <location>
        <begin position="1"/>
        <end position="14"/>
    </location>
</feature>
<gene>
    <name evidence="2" type="ORF">PAUS00366_LOCUS6529</name>
    <name evidence="3" type="ORF">PAUS00366_LOCUS6530</name>
</gene>
<feature type="compositionally biased region" description="Low complexity" evidence="1">
    <location>
        <begin position="333"/>
        <end position="346"/>
    </location>
</feature>